<proteinExistence type="predicted"/>
<gene>
    <name evidence="1" type="ORF">UA08_06228</name>
</gene>
<dbReference type="AlphaFoldDB" id="A0A225AM93"/>
<protein>
    <submittedName>
        <fullName evidence="1">Uncharacterized protein</fullName>
    </submittedName>
</protein>
<dbReference type="STRING" id="1441469.A0A225AM93"/>
<dbReference type="OrthoDB" id="4510440at2759"/>
<name>A0A225AM93_TALAT</name>
<dbReference type="RefSeq" id="XP_020118489.1">
    <property type="nucleotide sequence ID" value="XM_020268528.1"/>
</dbReference>
<evidence type="ECO:0000313" key="2">
    <source>
        <dbReference type="Proteomes" id="UP000214365"/>
    </source>
</evidence>
<dbReference type="EMBL" id="LFMY01000009">
    <property type="protein sequence ID" value="OKL58368.1"/>
    <property type="molecule type" value="Genomic_DNA"/>
</dbReference>
<dbReference type="GeneID" id="31005984"/>
<accession>A0A225AM93</accession>
<organism evidence="1 2">
    <name type="scientific">Talaromyces atroroseus</name>
    <dbReference type="NCBI Taxonomy" id="1441469"/>
    <lineage>
        <taxon>Eukaryota</taxon>
        <taxon>Fungi</taxon>
        <taxon>Dikarya</taxon>
        <taxon>Ascomycota</taxon>
        <taxon>Pezizomycotina</taxon>
        <taxon>Eurotiomycetes</taxon>
        <taxon>Eurotiomycetidae</taxon>
        <taxon>Eurotiales</taxon>
        <taxon>Trichocomaceae</taxon>
        <taxon>Talaromyces</taxon>
        <taxon>Talaromyces sect. Trachyspermi</taxon>
    </lineage>
</organism>
<dbReference type="Proteomes" id="UP000214365">
    <property type="component" value="Unassembled WGS sequence"/>
</dbReference>
<evidence type="ECO:0000313" key="1">
    <source>
        <dbReference type="EMBL" id="OKL58368.1"/>
    </source>
</evidence>
<reference evidence="1 2" key="1">
    <citation type="submission" date="2015-06" db="EMBL/GenBank/DDBJ databases">
        <title>Talaromyces atroroseus IBT 11181 draft genome.</title>
        <authorList>
            <person name="Rasmussen K.B."/>
            <person name="Rasmussen S."/>
            <person name="Petersen B."/>
            <person name="Sicheritz-Ponten T."/>
            <person name="Mortensen U.H."/>
            <person name="Thrane U."/>
        </authorList>
    </citation>
    <scope>NUCLEOTIDE SEQUENCE [LARGE SCALE GENOMIC DNA]</scope>
    <source>
        <strain evidence="1 2">IBT 11181</strain>
    </source>
</reference>
<comment type="caution">
    <text evidence="1">The sequence shown here is derived from an EMBL/GenBank/DDBJ whole genome shotgun (WGS) entry which is preliminary data.</text>
</comment>
<keyword evidence="2" id="KW-1185">Reference proteome</keyword>
<sequence>MEVERRAQEKLVTSIFSYGNAHKAIIQGNDVESFHLHVRLSNSEDQSFPNPELAEKTRADVKIGSTFDWKIQGMIVDVSNDADCVISIDKRSMDGFGFDLDSEIQVHIKIKPRMTSVANQIKAIKQAENPHLGFGDKPGNQGKGFSLAKTVLAHGCEVDPRHPDYFVLDVTTISSLELSIIQQRLDHLKNVFHLDEPQSSDGAFLQRFHIL</sequence>